<comment type="caution">
    <text evidence="1">The sequence shown here is derived from an EMBL/GenBank/DDBJ whole genome shotgun (WGS) entry which is preliminary data.</text>
</comment>
<dbReference type="EMBL" id="CM045772">
    <property type="protein sequence ID" value="KAI7984995.1"/>
    <property type="molecule type" value="Genomic_DNA"/>
</dbReference>
<reference evidence="1 2" key="1">
    <citation type="journal article" date="2022" name="Plant J.">
        <title>Chromosome-level genome of Camellia lanceoleosa provides a valuable resource for understanding genome evolution and self-incompatibility.</title>
        <authorList>
            <person name="Gong W."/>
            <person name="Xiao S."/>
            <person name="Wang L."/>
            <person name="Liao Z."/>
            <person name="Chang Y."/>
            <person name="Mo W."/>
            <person name="Hu G."/>
            <person name="Li W."/>
            <person name="Zhao G."/>
            <person name="Zhu H."/>
            <person name="Hu X."/>
            <person name="Ji K."/>
            <person name="Xiang X."/>
            <person name="Song Q."/>
            <person name="Yuan D."/>
            <person name="Jin S."/>
            <person name="Zhang L."/>
        </authorList>
    </citation>
    <scope>NUCLEOTIDE SEQUENCE [LARGE SCALE GENOMIC DNA]</scope>
    <source>
        <strain evidence="1">SQ_2022a</strain>
    </source>
</reference>
<evidence type="ECO:0000313" key="2">
    <source>
        <dbReference type="Proteomes" id="UP001060215"/>
    </source>
</evidence>
<protein>
    <submittedName>
        <fullName evidence="1">Uncharacterized protein</fullName>
    </submittedName>
</protein>
<name>A0ACC0F8L2_9ERIC</name>
<evidence type="ECO:0000313" key="1">
    <source>
        <dbReference type="EMBL" id="KAI7984995.1"/>
    </source>
</evidence>
<organism evidence="1 2">
    <name type="scientific">Camellia lanceoleosa</name>
    <dbReference type="NCBI Taxonomy" id="1840588"/>
    <lineage>
        <taxon>Eukaryota</taxon>
        <taxon>Viridiplantae</taxon>
        <taxon>Streptophyta</taxon>
        <taxon>Embryophyta</taxon>
        <taxon>Tracheophyta</taxon>
        <taxon>Spermatophyta</taxon>
        <taxon>Magnoliopsida</taxon>
        <taxon>eudicotyledons</taxon>
        <taxon>Gunneridae</taxon>
        <taxon>Pentapetalae</taxon>
        <taxon>asterids</taxon>
        <taxon>Ericales</taxon>
        <taxon>Theaceae</taxon>
        <taxon>Camellia</taxon>
    </lineage>
</organism>
<gene>
    <name evidence="1" type="ORF">LOK49_LG14G01260</name>
</gene>
<dbReference type="Proteomes" id="UP001060215">
    <property type="component" value="Chromosome 15"/>
</dbReference>
<sequence>MLGIARQRIAVGAINASIVEQSLLGIRTQTLLHASRSFSSTAKEMTVRDALNSALDEEMSADPKVFLMGEEVGEYQGAYKISKGLLEKYGPERVVDTPITEAGFAGIGVGAAYHGLKPVIEFMTFNFSMQAIDHIINSAAKSNYMSAGQMPVSIVFRGPNGAAAGVGAQHSQCYAAWYGSCPGLKVLTPYSSEDARGLLKAAIRDPDPVVFLENELLYGESFPVSAEVLDSSFCLPIGKAKIEREGKDVTITAFSRMVGYVLKAAEILAKEGISAEVINLRSIRPLDRSTINASVRKTNRLVTVDEGFLNMVLALRFVHLLWRIVLSILMHLLRGLQEQMFPCLMLQILRGWPSHRLKILYVQQREPAIEKFQWLQLRRFP</sequence>
<accession>A0ACC0F8L2</accession>
<keyword evidence="2" id="KW-1185">Reference proteome</keyword>
<proteinExistence type="predicted"/>